<protein>
    <submittedName>
        <fullName evidence="1">Uncharacterized protein</fullName>
    </submittedName>
</protein>
<evidence type="ECO:0000313" key="2">
    <source>
        <dbReference type="Proteomes" id="UP000276133"/>
    </source>
</evidence>
<keyword evidence="2" id="KW-1185">Reference proteome</keyword>
<reference evidence="1 2" key="1">
    <citation type="journal article" date="2018" name="Sci. Rep.">
        <title>Genomic signatures of local adaptation to the degree of environmental predictability in rotifers.</title>
        <authorList>
            <person name="Franch-Gras L."/>
            <person name="Hahn C."/>
            <person name="Garcia-Roger E.M."/>
            <person name="Carmona M.J."/>
            <person name="Serra M."/>
            <person name="Gomez A."/>
        </authorList>
    </citation>
    <scope>NUCLEOTIDE SEQUENCE [LARGE SCALE GENOMIC DNA]</scope>
    <source>
        <strain evidence="1">HYR1</strain>
    </source>
</reference>
<evidence type="ECO:0000313" key="1">
    <source>
        <dbReference type="EMBL" id="RNA16051.1"/>
    </source>
</evidence>
<accession>A0A3M7QY71</accession>
<dbReference type="Proteomes" id="UP000276133">
    <property type="component" value="Unassembled WGS sequence"/>
</dbReference>
<organism evidence="1 2">
    <name type="scientific">Brachionus plicatilis</name>
    <name type="common">Marine rotifer</name>
    <name type="synonym">Brachionus muelleri</name>
    <dbReference type="NCBI Taxonomy" id="10195"/>
    <lineage>
        <taxon>Eukaryota</taxon>
        <taxon>Metazoa</taxon>
        <taxon>Spiralia</taxon>
        <taxon>Gnathifera</taxon>
        <taxon>Rotifera</taxon>
        <taxon>Eurotatoria</taxon>
        <taxon>Monogononta</taxon>
        <taxon>Pseudotrocha</taxon>
        <taxon>Ploima</taxon>
        <taxon>Brachionidae</taxon>
        <taxon>Brachionus</taxon>
    </lineage>
</organism>
<comment type="caution">
    <text evidence="1">The sequence shown here is derived from an EMBL/GenBank/DDBJ whole genome shotgun (WGS) entry which is preliminary data.</text>
</comment>
<gene>
    <name evidence="1" type="ORF">BpHYR1_052420</name>
</gene>
<dbReference type="EMBL" id="REGN01004819">
    <property type="protein sequence ID" value="RNA16051.1"/>
    <property type="molecule type" value="Genomic_DNA"/>
</dbReference>
<proteinExistence type="predicted"/>
<dbReference type="AlphaFoldDB" id="A0A3M7QY71"/>
<sequence length="61" mass="7361">MKCLENRLPLFVSKRPMIKGSDLVSSLEKLNPFWVARCQCEVLVQKLQCFYKQYNFEQIRY</sequence>
<name>A0A3M7QY71_BRAPC</name>